<proteinExistence type="inferred from homology"/>
<dbReference type="GO" id="GO:0042393">
    <property type="term" value="F:histone binding"/>
    <property type="evidence" value="ECO:0007669"/>
    <property type="project" value="TreeGrafter"/>
</dbReference>
<evidence type="ECO:0000256" key="3">
    <source>
        <dbReference type="ARBA" id="ARBA00023242"/>
    </source>
</evidence>
<dbReference type="GO" id="GO:0005730">
    <property type="term" value="C:nucleolus"/>
    <property type="evidence" value="ECO:0007669"/>
    <property type="project" value="TreeGrafter"/>
</dbReference>
<evidence type="ECO:0000256" key="1">
    <source>
        <dbReference type="ARBA" id="ARBA00004123"/>
    </source>
</evidence>
<sequence>MLCLTKRAEEECNVVEVMARNHYHQEIAVPVANLKLSCQFMFSLEDLQLQPPVTFCLKSGSGPM</sequence>
<protein>
    <submittedName>
        <fullName evidence="5">(raccoon dog) hypothetical protein</fullName>
    </submittedName>
</protein>
<dbReference type="GO" id="GO:0003723">
    <property type="term" value="F:RNA binding"/>
    <property type="evidence" value="ECO:0007669"/>
    <property type="project" value="TreeGrafter"/>
</dbReference>
<dbReference type="Proteomes" id="UP000645828">
    <property type="component" value="Unassembled WGS sequence"/>
</dbReference>
<accession>A0A811Z3G2</accession>
<dbReference type="GO" id="GO:0005654">
    <property type="term" value="C:nucleoplasm"/>
    <property type="evidence" value="ECO:0007669"/>
    <property type="project" value="TreeGrafter"/>
</dbReference>
<dbReference type="EMBL" id="CAJHUB010000754">
    <property type="protein sequence ID" value="CAD7682014.1"/>
    <property type="molecule type" value="Genomic_DNA"/>
</dbReference>
<dbReference type="GO" id="GO:0003682">
    <property type="term" value="F:chromatin binding"/>
    <property type="evidence" value="ECO:0007669"/>
    <property type="project" value="TreeGrafter"/>
</dbReference>
<evidence type="ECO:0000259" key="4">
    <source>
        <dbReference type="Pfam" id="PF03066"/>
    </source>
</evidence>
<dbReference type="Gene3D" id="2.60.120.340">
    <property type="entry name" value="Nucleoplasmin core domain"/>
    <property type="match status" value="1"/>
</dbReference>
<evidence type="ECO:0000313" key="5">
    <source>
        <dbReference type="EMBL" id="CAD7682014.1"/>
    </source>
</evidence>
<dbReference type="Pfam" id="PF03066">
    <property type="entry name" value="Nucleoplasmin"/>
    <property type="match status" value="1"/>
</dbReference>
<keyword evidence="6" id="KW-1185">Reference proteome</keyword>
<comment type="similarity">
    <text evidence="2">Belongs to the nucleoplasmin family.</text>
</comment>
<dbReference type="InterPro" id="IPR036824">
    <property type="entry name" value="Nucleoplasmin_core_dom_sf"/>
</dbReference>
<dbReference type="PANTHER" id="PTHR22747:SF13">
    <property type="entry name" value="NUCLEOPLASMIN-3"/>
    <property type="match status" value="1"/>
</dbReference>
<name>A0A811Z3G2_NYCPR</name>
<dbReference type="InterPro" id="IPR004301">
    <property type="entry name" value="Nucleoplasmin"/>
</dbReference>
<dbReference type="GO" id="GO:0005737">
    <property type="term" value="C:cytoplasm"/>
    <property type="evidence" value="ECO:0007669"/>
    <property type="project" value="TreeGrafter"/>
</dbReference>
<dbReference type="PANTHER" id="PTHR22747">
    <property type="entry name" value="NUCLEOPLASMIN"/>
    <property type="match status" value="1"/>
</dbReference>
<feature type="domain" description="Nucleoplasmin core" evidence="4">
    <location>
        <begin position="2"/>
        <end position="63"/>
    </location>
</feature>
<gene>
    <name evidence="5" type="ORF">NYPRO_LOCUS14806</name>
</gene>
<organism evidence="5 6">
    <name type="scientific">Nyctereutes procyonoides</name>
    <name type="common">Raccoon dog</name>
    <name type="synonym">Canis procyonoides</name>
    <dbReference type="NCBI Taxonomy" id="34880"/>
    <lineage>
        <taxon>Eukaryota</taxon>
        <taxon>Metazoa</taxon>
        <taxon>Chordata</taxon>
        <taxon>Craniata</taxon>
        <taxon>Vertebrata</taxon>
        <taxon>Euteleostomi</taxon>
        <taxon>Mammalia</taxon>
        <taxon>Eutheria</taxon>
        <taxon>Laurasiatheria</taxon>
        <taxon>Carnivora</taxon>
        <taxon>Caniformia</taxon>
        <taxon>Canidae</taxon>
        <taxon>Nyctereutes</taxon>
    </lineage>
</organism>
<comment type="caution">
    <text evidence="5">The sequence shown here is derived from an EMBL/GenBank/DDBJ whole genome shotgun (WGS) entry which is preliminary data.</text>
</comment>
<comment type="subcellular location">
    <subcellularLocation>
        <location evidence="1">Nucleus</location>
    </subcellularLocation>
</comment>
<reference evidence="5" key="1">
    <citation type="submission" date="2020-12" db="EMBL/GenBank/DDBJ databases">
        <authorList>
            <consortium name="Molecular Ecology Group"/>
        </authorList>
    </citation>
    <scope>NUCLEOTIDE SEQUENCE</scope>
    <source>
        <strain evidence="5">TBG_1078</strain>
    </source>
</reference>
<keyword evidence="3" id="KW-0539">Nucleus</keyword>
<evidence type="ECO:0000256" key="2">
    <source>
        <dbReference type="ARBA" id="ARBA00010744"/>
    </source>
</evidence>
<dbReference type="InterPro" id="IPR024057">
    <property type="entry name" value="Nucleoplasmin_core_dom"/>
</dbReference>
<dbReference type="SUPFAM" id="SSF69203">
    <property type="entry name" value="Nucleoplasmin-like core domain"/>
    <property type="match status" value="1"/>
</dbReference>
<dbReference type="GO" id="GO:0006338">
    <property type="term" value="P:chromatin remodeling"/>
    <property type="evidence" value="ECO:0007669"/>
    <property type="project" value="TreeGrafter"/>
</dbReference>
<evidence type="ECO:0000313" key="6">
    <source>
        <dbReference type="Proteomes" id="UP000645828"/>
    </source>
</evidence>
<dbReference type="AlphaFoldDB" id="A0A811Z3G2"/>